<accession>A0A4C1SQK7</accession>
<dbReference type="AlphaFoldDB" id="A0A4C1SQK7"/>
<evidence type="ECO:0000313" key="1">
    <source>
        <dbReference type="EMBL" id="GBP04503.1"/>
    </source>
</evidence>
<feature type="non-terminal residue" evidence="1">
    <location>
        <position position="49"/>
    </location>
</feature>
<dbReference type="EMBL" id="BGZK01007556">
    <property type="protein sequence ID" value="GBP04503.1"/>
    <property type="molecule type" value="Genomic_DNA"/>
</dbReference>
<reference evidence="1 2" key="1">
    <citation type="journal article" date="2019" name="Commun. Biol.">
        <title>The bagworm genome reveals a unique fibroin gene that provides high tensile strength.</title>
        <authorList>
            <person name="Kono N."/>
            <person name="Nakamura H."/>
            <person name="Ohtoshi R."/>
            <person name="Tomita M."/>
            <person name="Numata K."/>
            <person name="Arakawa K."/>
        </authorList>
    </citation>
    <scope>NUCLEOTIDE SEQUENCE [LARGE SCALE GENOMIC DNA]</scope>
</reference>
<protein>
    <submittedName>
        <fullName evidence="1">Uncharacterized protein</fullName>
    </submittedName>
</protein>
<sequence>MITTTRELLFRLELPYAAATPAINTHDAGRETAHAFVFDEYVLMFMFSV</sequence>
<evidence type="ECO:0000313" key="2">
    <source>
        <dbReference type="Proteomes" id="UP000299102"/>
    </source>
</evidence>
<dbReference type="Proteomes" id="UP000299102">
    <property type="component" value="Unassembled WGS sequence"/>
</dbReference>
<proteinExistence type="predicted"/>
<keyword evidence="2" id="KW-1185">Reference proteome</keyword>
<gene>
    <name evidence="1" type="ORF">EVAR_72580_1</name>
</gene>
<comment type="caution">
    <text evidence="1">The sequence shown here is derived from an EMBL/GenBank/DDBJ whole genome shotgun (WGS) entry which is preliminary data.</text>
</comment>
<organism evidence="1 2">
    <name type="scientific">Eumeta variegata</name>
    <name type="common">Bagworm moth</name>
    <name type="synonym">Eumeta japonica</name>
    <dbReference type="NCBI Taxonomy" id="151549"/>
    <lineage>
        <taxon>Eukaryota</taxon>
        <taxon>Metazoa</taxon>
        <taxon>Ecdysozoa</taxon>
        <taxon>Arthropoda</taxon>
        <taxon>Hexapoda</taxon>
        <taxon>Insecta</taxon>
        <taxon>Pterygota</taxon>
        <taxon>Neoptera</taxon>
        <taxon>Endopterygota</taxon>
        <taxon>Lepidoptera</taxon>
        <taxon>Glossata</taxon>
        <taxon>Ditrysia</taxon>
        <taxon>Tineoidea</taxon>
        <taxon>Psychidae</taxon>
        <taxon>Oiketicinae</taxon>
        <taxon>Eumeta</taxon>
    </lineage>
</organism>
<name>A0A4C1SQK7_EUMVA</name>